<keyword evidence="5 7" id="KW-0975">Bacterial flagellum</keyword>
<dbReference type="AlphaFoldDB" id="A0A9D1CEW4"/>
<keyword evidence="4 7" id="KW-0472">Membrane</keyword>
<dbReference type="GO" id="GO:0009279">
    <property type="term" value="C:cell outer membrane"/>
    <property type="evidence" value="ECO:0007669"/>
    <property type="project" value="UniProtKB-SubCell"/>
</dbReference>
<evidence type="ECO:0000256" key="4">
    <source>
        <dbReference type="ARBA" id="ARBA00023136"/>
    </source>
</evidence>
<comment type="function">
    <text evidence="1 7">Assembles around the rod to form the L-ring and probably protects the motor/basal body from shearing forces during rotation.</text>
</comment>
<dbReference type="EMBL" id="DQVE01000014">
    <property type="protein sequence ID" value="HIP97989.1"/>
    <property type="molecule type" value="Genomic_DNA"/>
</dbReference>
<evidence type="ECO:0000256" key="5">
    <source>
        <dbReference type="ARBA" id="ARBA00023143"/>
    </source>
</evidence>
<comment type="subunit">
    <text evidence="7">The basal body constitutes a major portion of the flagellar organelle and consists of four rings (L,P,S, and M) mounted on a central rod.</text>
</comment>
<keyword evidence="9" id="KW-0969">Cilium</keyword>
<feature type="signal peptide" evidence="8">
    <location>
        <begin position="1"/>
        <end position="18"/>
    </location>
</feature>
<comment type="subcellular location">
    <subcellularLocation>
        <location evidence="7">Cell outer membrane</location>
        <topology evidence="7">Lipid-anchor</topology>
    </subcellularLocation>
    <subcellularLocation>
        <location evidence="7">Bacterial flagellum basal body</location>
    </subcellularLocation>
</comment>
<organism evidence="9 10">
    <name type="scientific">Aquifex aeolicus</name>
    <dbReference type="NCBI Taxonomy" id="63363"/>
    <lineage>
        <taxon>Bacteria</taxon>
        <taxon>Pseudomonadati</taxon>
        <taxon>Aquificota</taxon>
        <taxon>Aquificia</taxon>
        <taxon>Aquificales</taxon>
        <taxon>Aquificaceae</taxon>
        <taxon>Aquifex</taxon>
    </lineage>
</organism>
<protein>
    <recommendedName>
        <fullName evidence="7">Flagellar L-ring protein</fullName>
    </recommendedName>
    <alternativeName>
        <fullName evidence="7">Basal body L-ring protein</fullName>
    </alternativeName>
</protein>
<dbReference type="GO" id="GO:0003774">
    <property type="term" value="F:cytoskeletal motor activity"/>
    <property type="evidence" value="ECO:0007669"/>
    <property type="project" value="InterPro"/>
</dbReference>
<evidence type="ECO:0000313" key="9">
    <source>
        <dbReference type="EMBL" id="HIP97989.1"/>
    </source>
</evidence>
<evidence type="ECO:0000256" key="6">
    <source>
        <dbReference type="ARBA" id="ARBA00023237"/>
    </source>
</evidence>
<dbReference type="PANTHER" id="PTHR34933">
    <property type="entry name" value="FLAGELLAR L-RING PROTEIN"/>
    <property type="match status" value="1"/>
</dbReference>
<sequence>MKIRLLLSFISLSFIACAPPPRQLPPPQKDKVLKEYEKTVTTPNSYKLDEAEITVTRANSLYNPYFNLYGDVKAYRKGDIVYIVVYESIDAVQKLATQTGQQHQVNNAVASFFGVHPKTLQNLGVYWQYQSGSKYGGSTQQRGVLSTRLAAYVKKVYPNGNLLIEASRYIYLNEAGHRIVLRGIVRPEDIGPDNSVPSSRIANLEIIYDGKGYMVDASSPGWFTRFLAKIWPF</sequence>
<gene>
    <name evidence="7" type="primary">flgH</name>
    <name evidence="9" type="ORF">EYH37_01285</name>
</gene>
<dbReference type="InterPro" id="IPR000527">
    <property type="entry name" value="Flag_Lring"/>
</dbReference>
<evidence type="ECO:0000313" key="10">
    <source>
        <dbReference type="Proteomes" id="UP000606463"/>
    </source>
</evidence>
<accession>A0A9D1CEW4</accession>
<evidence type="ECO:0000256" key="8">
    <source>
        <dbReference type="SAM" id="SignalP"/>
    </source>
</evidence>
<keyword evidence="3 7" id="KW-0732">Signal</keyword>
<keyword evidence="9" id="KW-0966">Cell projection</keyword>
<evidence type="ECO:0000256" key="3">
    <source>
        <dbReference type="ARBA" id="ARBA00022729"/>
    </source>
</evidence>
<dbReference type="PROSITE" id="PS51257">
    <property type="entry name" value="PROKAR_LIPOPROTEIN"/>
    <property type="match status" value="1"/>
</dbReference>
<feature type="chain" id="PRO_5039084076" description="Flagellar L-ring protein" evidence="8">
    <location>
        <begin position="19"/>
        <end position="233"/>
    </location>
</feature>
<proteinExistence type="inferred from homology"/>
<dbReference type="HAMAP" id="MF_00415">
    <property type="entry name" value="FlgH"/>
    <property type="match status" value="1"/>
</dbReference>
<evidence type="ECO:0000256" key="1">
    <source>
        <dbReference type="ARBA" id="ARBA00002591"/>
    </source>
</evidence>
<keyword evidence="7" id="KW-0449">Lipoprotein</keyword>
<comment type="similarity">
    <text evidence="2 7">Belongs to the FlgH family.</text>
</comment>
<reference evidence="9" key="1">
    <citation type="journal article" date="2020" name="ISME J.">
        <title>Gammaproteobacteria mediating utilization of methyl-, sulfur- and petroleum organic compounds in deep ocean hydrothermal plumes.</title>
        <authorList>
            <person name="Zhou Z."/>
            <person name="Liu Y."/>
            <person name="Pan J."/>
            <person name="Cron B.R."/>
            <person name="Toner B.M."/>
            <person name="Anantharaman K."/>
            <person name="Breier J.A."/>
            <person name="Dick G.J."/>
            <person name="Li M."/>
        </authorList>
    </citation>
    <scope>NUCLEOTIDE SEQUENCE</scope>
    <source>
        <strain evidence="9">SZUA-1501</strain>
    </source>
</reference>
<dbReference type="GO" id="GO:0009427">
    <property type="term" value="C:bacterial-type flagellum basal body, distal rod, L ring"/>
    <property type="evidence" value="ECO:0007669"/>
    <property type="project" value="InterPro"/>
</dbReference>
<evidence type="ECO:0000256" key="2">
    <source>
        <dbReference type="ARBA" id="ARBA00006929"/>
    </source>
</evidence>
<dbReference type="Pfam" id="PF02107">
    <property type="entry name" value="FlgH"/>
    <property type="match status" value="1"/>
</dbReference>
<keyword evidence="9" id="KW-0282">Flagellum</keyword>
<evidence type="ECO:0000256" key="7">
    <source>
        <dbReference type="HAMAP-Rule" id="MF_00415"/>
    </source>
</evidence>
<dbReference type="PRINTS" id="PR01008">
    <property type="entry name" value="FLGLRINGFLGH"/>
</dbReference>
<dbReference type="Proteomes" id="UP000606463">
    <property type="component" value="Unassembled WGS sequence"/>
</dbReference>
<comment type="caution">
    <text evidence="9">The sequence shown here is derived from an EMBL/GenBank/DDBJ whole genome shotgun (WGS) entry which is preliminary data.</text>
</comment>
<dbReference type="PANTHER" id="PTHR34933:SF1">
    <property type="entry name" value="FLAGELLAR L-RING PROTEIN"/>
    <property type="match status" value="1"/>
</dbReference>
<dbReference type="GO" id="GO:0071973">
    <property type="term" value="P:bacterial-type flagellum-dependent cell motility"/>
    <property type="evidence" value="ECO:0007669"/>
    <property type="project" value="InterPro"/>
</dbReference>
<keyword evidence="6 7" id="KW-0998">Cell outer membrane</keyword>
<name>A0A9D1CEW4_AQUAO</name>